<gene>
    <name evidence="2" type="ORF">DNU06_02840</name>
</gene>
<keyword evidence="3" id="KW-1185">Reference proteome</keyword>
<accession>A0A2W1NID5</accession>
<dbReference type="Proteomes" id="UP000249248">
    <property type="component" value="Unassembled WGS sequence"/>
</dbReference>
<protein>
    <recommendedName>
        <fullName evidence="1">Copper-binding protein MbnP-like domain-containing protein</fullName>
    </recommendedName>
</protein>
<dbReference type="Pfam" id="PF20243">
    <property type="entry name" value="MbnP"/>
    <property type="match status" value="1"/>
</dbReference>
<dbReference type="PROSITE" id="PS51257">
    <property type="entry name" value="PROKAR_LIPOPROTEIN"/>
    <property type="match status" value="1"/>
</dbReference>
<organism evidence="2 3">
    <name type="scientific">Putridiphycobacter roseus</name>
    <dbReference type="NCBI Taxonomy" id="2219161"/>
    <lineage>
        <taxon>Bacteria</taxon>
        <taxon>Pseudomonadati</taxon>
        <taxon>Bacteroidota</taxon>
        <taxon>Flavobacteriia</taxon>
        <taxon>Flavobacteriales</taxon>
        <taxon>Crocinitomicaceae</taxon>
        <taxon>Putridiphycobacter</taxon>
    </lineage>
</organism>
<evidence type="ECO:0000313" key="2">
    <source>
        <dbReference type="EMBL" id="PZE18783.1"/>
    </source>
</evidence>
<reference evidence="2 3" key="1">
    <citation type="submission" date="2018-06" db="EMBL/GenBank/DDBJ databases">
        <title>The draft genome sequence of Crocinitomix sp. SM1701.</title>
        <authorList>
            <person name="Zhang X."/>
        </authorList>
    </citation>
    <scope>NUCLEOTIDE SEQUENCE [LARGE SCALE GENOMIC DNA]</scope>
    <source>
        <strain evidence="2 3">SM1701</strain>
    </source>
</reference>
<comment type="caution">
    <text evidence="2">The sequence shown here is derived from an EMBL/GenBank/DDBJ whole genome shotgun (WGS) entry which is preliminary data.</text>
</comment>
<name>A0A2W1NID5_9FLAO</name>
<feature type="domain" description="Copper-binding protein MbnP-like" evidence="1">
    <location>
        <begin position="32"/>
        <end position="222"/>
    </location>
</feature>
<proteinExistence type="predicted"/>
<sequence length="250" mass="28708">MAMKIHTLIKILPIFILLLSSCKKLKEKKLATLKVNFQTELNQNNFDLTGRFADAQNRQIQLELVKFYLSDLIFVNDKGEEVPTDEIVLIELDMNGKASFETKIEAGTYTAFKFGVGVPKALNESDPSIFADADHPLNSTNNTYWGMNSMYRFVMIDGRFFDENDVFVGTFSYHTGRNESYRNVELVKTMTFDKKANHEETIFIDVAKILEGSGGNLDIEEHSNYHGNTEDFYLSEQLSDNFQQVFRFKN</sequence>
<evidence type="ECO:0000259" key="1">
    <source>
        <dbReference type="Pfam" id="PF20243"/>
    </source>
</evidence>
<dbReference type="InterPro" id="IPR046863">
    <property type="entry name" value="MbnP-like_dom"/>
</dbReference>
<dbReference type="AlphaFoldDB" id="A0A2W1NID5"/>
<evidence type="ECO:0000313" key="3">
    <source>
        <dbReference type="Proteomes" id="UP000249248"/>
    </source>
</evidence>
<dbReference type="EMBL" id="QKSB01000001">
    <property type="protein sequence ID" value="PZE18783.1"/>
    <property type="molecule type" value="Genomic_DNA"/>
</dbReference>